<proteinExistence type="predicted"/>
<name>A0A8S1INL5_9CHLO</name>
<evidence type="ECO:0000256" key="6">
    <source>
        <dbReference type="SAM" id="Phobius"/>
    </source>
</evidence>
<dbReference type="EMBL" id="CAJHUC010000521">
    <property type="protein sequence ID" value="CAD7696649.1"/>
    <property type="molecule type" value="Genomic_DNA"/>
</dbReference>
<dbReference type="PANTHER" id="PTHR33748:SF5">
    <property type="entry name" value="GROUND-LIKE DOMAIN-CONTAINING PROTEIN"/>
    <property type="match status" value="1"/>
</dbReference>
<feature type="region of interest" description="Disordered" evidence="5">
    <location>
        <begin position="277"/>
        <end position="328"/>
    </location>
</feature>
<dbReference type="GO" id="GO:0005892">
    <property type="term" value="C:acetylcholine-gated channel complex"/>
    <property type="evidence" value="ECO:0007669"/>
    <property type="project" value="InterPro"/>
</dbReference>
<dbReference type="PROSITE" id="PS00518">
    <property type="entry name" value="ZF_RING_1"/>
    <property type="match status" value="1"/>
</dbReference>
<evidence type="ECO:0000313" key="9">
    <source>
        <dbReference type="Proteomes" id="UP000708148"/>
    </source>
</evidence>
<evidence type="ECO:0000259" key="7">
    <source>
        <dbReference type="PROSITE" id="PS50089"/>
    </source>
</evidence>
<keyword evidence="3" id="KW-0862">Zinc</keyword>
<dbReference type="InterPro" id="IPR013083">
    <property type="entry name" value="Znf_RING/FYVE/PHD"/>
</dbReference>
<dbReference type="SMART" id="SM00184">
    <property type="entry name" value="RING"/>
    <property type="match status" value="1"/>
</dbReference>
<keyword evidence="9" id="KW-1185">Reference proteome</keyword>
<feature type="domain" description="RING-type" evidence="7">
    <location>
        <begin position="246"/>
        <end position="358"/>
    </location>
</feature>
<keyword evidence="6" id="KW-1133">Transmembrane helix</keyword>
<organism evidence="8 9">
    <name type="scientific">Ostreobium quekettii</name>
    <dbReference type="NCBI Taxonomy" id="121088"/>
    <lineage>
        <taxon>Eukaryota</taxon>
        <taxon>Viridiplantae</taxon>
        <taxon>Chlorophyta</taxon>
        <taxon>core chlorophytes</taxon>
        <taxon>Ulvophyceae</taxon>
        <taxon>TCBD clade</taxon>
        <taxon>Bryopsidales</taxon>
        <taxon>Ostreobineae</taxon>
        <taxon>Ostreobiaceae</taxon>
        <taxon>Ostreobium</taxon>
    </lineage>
</organism>
<evidence type="ECO:0000256" key="5">
    <source>
        <dbReference type="SAM" id="MobiDB-lite"/>
    </source>
</evidence>
<protein>
    <recommendedName>
        <fullName evidence="7">RING-type domain-containing protein</fullName>
    </recommendedName>
</protein>
<dbReference type="Gene3D" id="3.30.40.10">
    <property type="entry name" value="Zinc/RING finger domain, C3HC4 (zinc finger)"/>
    <property type="match status" value="1"/>
</dbReference>
<dbReference type="Gene3D" id="3.10.310.50">
    <property type="match status" value="1"/>
</dbReference>
<evidence type="ECO:0000256" key="3">
    <source>
        <dbReference type="ARBA" id="ARBA00022833"/>
    </source>
</evidence>
<dbReference type="GO" id="GO:0008270">
    <property type="term" value="F:zinc ion binding"/>
    <property type="evidence" value="ECO:0007669"/>
    <property type="project" value="UniProtKB-KW"/>
</dbReference>
<dbReference type="PROSITE" id="PS50089">
    <property type="entry name" value="ZF_RING_2"/>
    <property type="match status" value="1"/>
</dbReference>
<dbReference type="SUPFAM" id="SSF57850">
    <property type="entry name" value="RING/U-box"/>
    <property type="match status" value="1"/>
</dbReference>
<evidence type="ECO:0000313" key="8">
    <source>
        <dbReference type="EMBL" id="CAD7696649.1"/>
    </source>
</evidence>
<evidence type="ECO:0000256" key="1">
    <source>
        <dbReference type="ARBA" id="ARBA00022723"/>
    </source>
</evidence>
<reference evidence="8" key="1">
    <citation type="submission" date="2020-12" db="EMBL/GenBank/DDBJ databases">
        <authorList>
            <person name="Iha C."/>
        </authorList>
    </citation>
    <scope>NUCLEOTIDE SEQUENCE</scope>
</reference>
<comment type="caution">
    <text evidence="8">The sequence shown here is derived from an EMBL/GenBank/DDBJ whole genome shotgun (WGS) entry which is preliminary data.</text>
</comment>
<keyword evidence="6" id="KW-0812">Transmembrane</keyword>
<dbReference type="OrthoDB" id="8062037at2759"/>
<dbReference type="Pfam" id="PF13639">
    <property type="entry name" value="zf-RING_2"/>
    <property type="match status" value="1"/>
</dbReference>
<accession>A0A8S1INL5</accession>
<feature type="compositionally biased region" description="Polar residues" evidence="5">
    <location>
        <begin position="292"/>
        <end position="304"/>
    </location>
</feature>
<keyword evidence="6" id="KW-0472">Membrane</keyword>
<feature type="transmembrane region" description="Helical" evidence="6">
    <location>
        <begin position="185"/>
        <end position="207"/>
    </location>
</feature>
<dbReference type="InterPro" id="IPR033438">
    <property type="entry name" value="MOLO1"/>
</dbReference>
<dbReference type="InterPro" id="IPR017907">
    <property type="entry name" value="Znf_RING_CS"/>
</dbReference>
<dbReference type="InterPro" id="IPR001841">
    <property type="entry name" value="Znf_RING"/>
</dbReference>
<evidence type="ECO:0000256" key="2">
    <source>
        <dbReference type="ARBA" id="ARBA00022771"/>
    </source>
</evidence>
<keyword evidence="2 4" id="KW-0863">Zinc-finger</keyword>
<dbReference type="Proteomes" id="UP000708148">
    <property type="component" value="Unassembled WGS sequence"/>
</dbReference>
<dbReference type="PANTHER" id="PTHR33748">
    <property type="entry name" value="PROTEIN CBG04600"/>
    <property type="match status" value="1"/>
</dbReference>
<keyword evidence="1" id="KW-0479">Metal-binding</keyword>
<dbReference type="AlphaFoldDB" id="A0A8S1INL5"/>
<dbReference type="Pfam" id="PF17175">
    <property type="entry name" value="MOLO1"/>
    <property type="match status" value="1"/>
</dbReference>
<gene>
    <name evidence="8" type="ORF">OSTQU699_LOCUS2007</name>
</gene>
<evidence type="ECO:0000256" key="4">
    <source>
        <dbReference type="PROSITE-ProRule" id="PRU00175"/>
    </source>
</evidence>
<sequence>MIVAAAAAEGGWAPESFPDPQKDFRACGRDVGSWVCDPDGVLGRKGGNLLEGRIRAIAAGEGAAGESPCGAGEYPGFQFAIAVANKLAMAPGDTPAQAARKLAEHLHGGWGVGHAACDDGVLVLLAISDRQIYVSTGKGARARLSDYKVAGIIDGMRPHLVQGKYVAALSHALHSIDEGLKPTPWYLPDGAGGIIAAFVVICVVFYLKMFSGSGQANKFGDFKAKLEQLKQDQKAVKENRYNCKTCPICLEEFEQEVRSGAGVTASQDVDQAGELGAEGTFTTPTAPKGTEPTVSASSGPTAMASNPVAAPSETASSRGGGEEPRKRTPLSLPCGHAFCEECIGGWLEKEKNSCPICRKPIDGTDARPATSPGVSTRTWDEQAYADEFVFRLGSIGRLYPGYATPTNLRRWEDDFRLGRMLDTSPAEWLSAGSTWHSEGWSGGMGAFGGGGCSRGNGGAGGSW</sequence>